<dbReference type="EMBL" id="JBHSQW010000011">
    <property type="protein sequence ID" value="MFC5993719.1"/>
    <property type="molecule type" value="Genomic_DNA"/>
</dbReference>
<organism evidence="2 3">
    <name type="scientific">Pseudonocardia hispaniensis</name>
    <dbReference type="NCBI Taxonomy" id="904933"/>
    <lineage>
        <taxon>Bacteria</taxon>
        <taxon>Bacillati</taxon>
        <taxon>Actinomycetota</taxon>
        <taxon>Actinomycetes</taxon>
        <taxon>Pseudonocardiales</taxon>
        <taxon>Pseudonocardiaceae</taxon>
        <taxon>Pseudonocardia</taxon>
    </lineage>
</organism>
<gene>
    <name evidence="2" type="ORF">ACFQE5_05760</name>
</gene>
<dbReference type="InterPro" id="IPR021517">
    <property type="entry name" value="DUF3180"/>
</dbReference>
<keyword evidence="1" id="KW-0812">Transmembrane</keyword>
<keyword evidence="3" id="KW-1185">Reference proteome</keyword>
<feature type="transmembrane region" description="Helical" evidence="1">
    <location>
        <begin position="9"/>
        <end position="28"/>
    </location>
</feature>
<name>A0ABW1IYY5_9PSEU</name>
<comment type="caution">
    <text evidence="2">The sequence shown here is derived from an EMBL/GenBank/DDBJ whole genome shotgun (WGS) entry which is preliminary data.</text>
</comment>
<keyword evidence="1" id="KW-0472">Membrane</keyword>
<proteinExistence type="predicted"/>
<dbReference type="RefSeq" id="WP_379583592.1">
    <property type="nucleotide sequence ID" value="NZ_JBHSQW010000011.1"/>
</dbReference>
<evidence type="ECO:0000256" key="1">
    <source>
        <dbReference type="SAM" id="Phobius"/>
    </source>
</evidence>
<feature type="transmembrane region" description="Helical" evidence="1">
    <location>
        <begin position="34"/>
        <end position="56"/>
    </location>
</feature>
<sequence length="151" mass="15284">MKPTRIRDLASLAVVAAVIGYLFVRLTYGSLPAFPVPAGVTLGVLGLAEVIAGNVLRARIRRRPGSRPVQPLVAARAVLVAQASCRGGALVAGGWAGIVAYLLPRSGEISAAASDAIAAGVGLVCALGLVGGALWLEHCCRTPDDDSSADS</sequence>
<keyword evidence="1" id="KW-1133">Transmembrane helix</keyword>
<protein>
    <submittedName>
        <fullName evidence="2">DUF3180 domain-containing protein</fullName>
    </submittedName>
</protein>
<dbReference type="Proteomes" id="UP001596302">
    <property type="component" value="Unassembled WGS sequence"/>
</dbReference>
<accession>A0ABW1IYY5</accession>
<reference evidence="3" key="1">
    <citation type="journal article" date="2019" name="Int. J. Syst. Evol. Microbiol.">
        <title>The Global Catalogue of Microorganisms (GCM) 10K type strain sequencing project: providing services to taxonomists for standard genome sequencing and annotation.</title>
        <authorList>
            <consortium name="The Broad Institute Genomics Platform"/>
            <consortium name="The Broad Institute Genome Sequencing Center for Infectious Disease"/>
            <person name="Wu L."/>
            <person name="Ma J."/>
        </authorList>
    </citation>
    <scope>NUCLEOTIDE SEQUENCE [LARGE SCALE GENOMIC DNA]</scope>
    <source>
        <strain evidence="3">CCM 8391</strain>
    </source>
</reference>
<evidence type="ECO:0000313" key="3">
    <source>
        <dbReference type="Proteomes" id="UP001596302"/>
    </source>
</evidence>
<feature type="transmembrane region" description="Helical" evidence="1">
    <location>
        <begin position="77"/>
        <end position="104"/>
    </location>
</feature>
<evidence type="ECO:0000313" key="2">
    <source>
        <dbReference type="EMBL" id="MFC5993719.1"/>
    </source>
</evidence>
<dbReference type="Pfam" id="PF11377">
    <property type="entry name" value="DUF3180"/>
    <property type="match status" value="1"/>
</dbReference>
<feature type="transmembrane region" description="Helical" evidence="1">
    <location>
        <begin position="116"/>
        <end position="136"/>
    </location>
</feature>